<gene>
    <name evidence="1" type="ORF">BGZ95_006659</name>
</gene>
<organism evidence="1 2">
    <name type="scientific">Linnemannia exigua</name>
    <dbReference type="NCBI Taxonomy" id="604196"/>
    <lineage>
        <taxon>Eukaryota</taxon>
        <taxon>Fungi</taxon>
        <taxon>Fungi incertae sedis</taxon>
        <taxon>Mucoromycota</taxon>
        <taxon>Mortierellomycotina</taxon>
        <taxon>Mortierellomycetes</taxon>
        <taxon>Mortierellales</taxon>
        <taxon>Mortierellaceae</taxon>
        <taxon>Linnemannia</taxon>
    </lineage>
</organism>
<accession>A0AAD4D0U9</accession>
<reference evidence="1" key="1">
    <citation type="journal article" date="2020" name="Fungal Divers.">
        <title>Resolving the Mortierellaceae phylogeny through synthesis of multi-gene phylogenetics and phylogenomics.</title>
        <authorList>
            <person name="Vandepol N."/>
            <person name="Liber J."/>
            <person name="Desiro A."/>
            <person name="Na H."/>
            <person name="Kennedy M."/>
            <person name="Barry K."/>
            <person name="Grigoriev I.V."/>
            <person name="Miller A.N."/>
            <person name="O'Donnell K."/>
            <person name="Stajich J.E."/>
            <person name="Bonito G."/>
        </authorList>
    </citation>
    <scope>NUCLEOTIDE SEQUENCE</scope>
    <source>
        <strain evidence="1">NRRL 28262</strain>
    </source>
</reference>
<dbReference type="EMBL" id="JAAAIL010003115">
    <property type="protein sequence ID" value="KAG0252357.1"/>
    <property type="molecule type" value="Genomic_DNA"/>
</dbReference>
<comment type="caution">
    <text evidence="1">The sequence shown here is derived from an EMBL/GenBank/DDBJ whole genome shotgun (WGS) entry which is preliminary data.</text>
</comment>
<dbReference type="AlphaFoldDB" id="A0AAD4D0U9"/>
<evidence type="ECO:0000313" key="2">
    <source>
        <dbReference type="Proteomes" id="UP001194580"/>
    </source>
</evidence>
<proteinExistence type="predicted"/>
<keyword evidence="2" id="KW-1185">Reference proteome</keyword>
<evidence type="ECO:0000313" key="1">
    <source>
        <dbReference type="EMBL" id="KAG0252357.1"/>
    </source>
</evidence>
<name>A0AAD4D0U9_9FUNG</name>
<feature type="non-terminal residue" evidence="1">
    <location>
        <position position="151"/>
    </location>
</feature>
<dbReference type="Proteomes" id="UP001194580">
    <property type="component" value="Unassembled WGS sequence"/>
</dbReference>
<sequence length="151" mass="16413">MSSIIPRYQKACLAADTSTKSVYLVGASSSQTGLLEIYHISLADSIINPSSSRVGFQEDNTSWSSSKEKACYAYQLPSMVNVAVEVIQFGQGASYQNTFPLNGTVGQPTLFDNQEFQSSKLFSWVGSYSGAHANIFHMYGVSPSTLTGSRW</sequence>
<protein>
    <submittedName>
        <fullName evidence="1">Uncharacterized protein</fullName>
    </submittedName>
</protein>